<evidence type="ECO:0000259" key="2">
    <source>
        <dbReference type="Pfam" id="PF01935"/>
    </source>
</evidence>
<dbReference type="SUPFAM" id="SSF52540">
    <property type="entry name" value="P-loop containing nucleoside triphosphate hydrolases"/>
    <property type="match status" value="1"/>
</dbReference>
<keyword evidence="3" id="KW-0067">ATP-binding</keyword>
<keyword evidence="4" id="KW-1185">Reference proteome</keyword>
<keyword evidence="3" id="KW-0347">Helicase</keyword>
<keyword evidence="1" id="KW-0472">Membrane</keyword>
<feature type="domain" description="Helicase HerA central" evidence="2">
    <location>
        <begin position="186"/>
        <end position="237"/>
    </location>
</feature>
<dbReference type="Gene3D" id="3.40.50.300">
    <property type="entry name" value="P-loop containing nucleotide triphosphate hydrolases"/>
    <property type="match status" value="1"/>
</dbReference>
<keyword evidence="1" id="KW-0812">Transmembrane</keyword>
<proteinExistence type="predicted"/>
<dbReference type="GO" id="GO:0004386">
    <property type="term" value="F:helicase activity"/>
    <property type="evidence" value="ECO:0007669"/>
    <property type="project" value="UniProtKB-KW"/>
</dbReference>
<keyword evidence="3" id="KW-0378">Hydrolase</keyword>
<feature type="non-terminal residue" evidence="3">
    <location>
        <position position="382"/>
    </location>
</feature>
<sequence>MLTTLFLVVVALLVPFVCAVVLFYVLRRILRRRDWTILLTAGVAGFVLHARENAYGYGYWTAGLVGFGPGDPEDVPVISMLCMTAVLAGTAGLALGQAVGSPIAALSRLLYNLKKFKDVLDGSWIHRKELVADGLIPRRGRRKMLKHRASNRVPLSLIPAVRGPHATEKSRRTPLQEKAIPLGLGARDRPVWLGVQEMGMHGAVVGSTGSGKSVTLMWIVGAALDMGYDVTVLDMKEDTEAGGLRDFLRAYAGMHRVAIQEIALGDQRPTHWFNVLDGMSADEAFDTIMTLVEFDDAYWQALNRKVLRQVTQLCYESTEVAPHRFARPTMLEIGKILEHGDAMRRAVKERIAAIDRAHGTGYCAQRYANVLRPSRDESTSAA</sequence>
<dbReference type="EMBL" id="JBHTIR010004246">
    <property type="protein sequence ID" value="MFD0856749.1"/>
    <property type="molecule type" value="Genomic_DNA"/>
</dbReference>
<comment type="caution">
    <text evidence="3">The sequence shown here is derived from an EMBL/GenBank/DDBJ whole genome shotgun (WGS) entry which is preliminary data.</text>
</comment>
<reference evidence="4" key="1">
    <citation type="journal article" date="2019" name="Int. J. Syst. Evol. Microbiol.">
        <title>The Global Catalogue of Microorganisms (GCM) 10K type strain sequencing project: providing services to taxonomists for standard genome sequencing and annotation.</title>
        <authorList>
            <consortium name="The Broad Institute Genomics Platform"/>
            <consortium name="The Broad Institute Genome Sequencing Center for Infectious Disease"/>
            <person name="Wu L."/>
            <person name="Ma J."/>
        </authorList>
    </citation>
    <scope>NUCLEOTIDE SEQUENCE [LARGE SCALE GENOMIC DNA]</scope>
    <source>
        <strain evidence="4">JCM 31696</strain>
    </source>
</reference>
<dbReference type="Pfam" id="PF01935">
    <property type="entry name" value="DUF87"/>
    <property type="match status" value="1"/>
</dbReference>
<name>A0ABW3CRW1_9ACTN</name>
<feature type="transmembrane region" description="Helical" evidence="1">
    <location>
        <begin position="6"/>
        <end position="25"/>
    </location>
</feature>
<accession>A0ABW3CRW1</accession>
<evidence type="ECO:0000313" key="3">
    <source>
        <dbReference type="EMBL" id="MFD0856749.1"/>
    </source>
</evidence>
<keyword evidence="3" id="KW-0547">Nucleotide-binding</keyword>
<evidence type="ECO:0000313" key="4">
    <source>
        <dbReference type="Proteomes" id="UP001597083"/>
    </source>
</evidence>
<dbReference type="Proteomes" id="UP001597083">
    <property type="component" value="Unassembled WGS sequence"/>
</dbReference>
<dbReference type="InterPro" id="IPR002789">
    <property type="entry name" value="HerA_central"/>
</dbReference>
<organism evidence="3 4">
    <name type="scientific">Actinomadura adrarensis</name>
    <dbReference type="NCBI Taxonomy" id="1819600"/>
    <lineage>
        <taxon>Bacteria</taxon>
        <taxon>Bacillati</taxon>
        <taxon>Actinomycetota</taxon>
        <taxon>Actinomycetes</taxon>
        <taxon>Streptosporangiales</taxon>
        <taxon>Thermomonosporaceae</taxon>
        <taxon>Actinomadura</taxon>
    </lineage>
</organism>
<gene>
    <name evidence="3" type="ORF">ACFQ07_31240</name>
</gene>
<dbReference type="InterPro" id="IPR027417">
    <property type="entry name" value="P-loop_NTPase"/>
</dbReference>
<keyword evidence="1" id="KW-1133">Transmembrane helix</keyword>
<protein>
    <submittedName>
        <fullName evidence="3">Helicase HerA domain-containing protein</fullName>
    </submittedName>
</protein>
<evidence type="ECO:0000256" key="1">
    <source>
        <dbReference type="SAM" id="Phobius"/>
    </source>
</evidence>
<feature type="transmembrane region" description="Helical" evidence="1">
    <location>
        <begin position="77"/>
        <end position="106"/>
    </location>
</feature>